<accession>A0A1G1SST1</accession>
<reference evidence="7 8" key="1">
    <citation type="submission" date="2016-08" db="EMBL/GenBank/DDBJ databases">
        <title>Hymenobacter coccineus sp. nov., Hymenobacter lapidarius sp. nov. and Hymenobacter glacialis sp. nov., isolated from Antarctic soil.</title>
        <authorList>
            <person name="Sedlacek I."/>
            <person name="Kralova S."/>
            <person name="Kyrova K."/>
            <person name="Maslanova I."/>
            <person name="Stankova E."/>
            <person name="Vrbovska V."/>
            <person name="Nemec M."/>
            <person name="Bartak M."/>
            <person name="Svec P."/>
            <person name="Busse H.-J."/>
            <person name="Pantucek R."/>
        </authorList>
    </citation>
    <scope>NUCLEOTIDE SEQUENCE [LARGE SCALE GENOMIC DNA]</scope>
    <source>
        <strain evidence="7 8">CCM 8643</strain>
    </source>
</reference>
<keyword evidence="3 6" id="KW-0812">Transmembrane</keyword>
<dbReference type="STRING" id="1908237.BEN47_19020"/>
<comment type="subcellular location">
    <subcellularLocation>
        <location evidence="1">Cell membrane</location>
        <topology evidence="1">Multi-pass membrane protein</topology>
    </subcellularLocation>
</comment>
<gene>
    <name evidence="7" type="ORF">BEN47_19020</name>
</gene>
<dbReference type="PANTHER" id="PTHR30250">
    <property type="entry name" value="PST FAMILY PREDICTED COLANIC ACID TRANSPORTER"/>
    <property type="match status" value="1"/>
</dbReference>
<feature type="transmembrane region" description="Helical" evidence="6">
    <location>
        <begin position="242"/>
        <end position="261"/>
    </location>
</feature>
<organism evidence="7 8">
    <name type="scientific">Hymenobacter lapidarius</name>
    <dbReference type="NCBI Taxonomy" id="1908237"/>
    <lineage>
        <taxon>Bacteria</taxon>
        <taxon>Pseudomonadati</taxon>
        <taxon>Bacteroidota</taxon>
        <taxon>Cytophagia</taxon>
        <taxon>Cytophagales</taxon>
        <taxon>Hymenobacteraceae</taxon>
        <taxon>Hymenobacter</taxon>
    </lineage>
</organism>
<keyword evidence="4 6" id="KW-1133">Transmembrane helix</keyword>
<evidence type="ECO:0000256" key="5">
    <source>
        <dbReference type="ARBA" id="ARBA00023136"/>
    </source>
</evidence>
<evidence type="ECO:0000256" key="3">
    <source>
        <dbReference type="ARBA" id="ARBA00022692"/>
    </source>
</evidence>
<dbReference type="InterPro" id="IPR050833">
    <property type="entry name" value="Poly_Biosynth_Transport"/>
</dbReference>
<proteinExistence type="predicted"/>
<feature type="transmembrane region" description="Helical" evidence="6">
    <location>
        <begin position="273"/>
        <end position="297"/>
    </location>
</feature>
<sequence>MPSALFSRLQQLWQQNLHAVRQPGSFTRNLAVTFSGSAMVTVIGFLLTPVMTRIYQPEAYGLFALFGFAISNIALVATLVYPAAFVLPRERPDFLALVQLSLLLATVTLVLSSVGVGIWADELMGWLHAEKLGRWFYLVPLLGFVVSLNGIMASWYLRTKEFGKRVKVDIATNLAGRGLTIGYGLLTGGVPTGLLMGDIFGKLVNFGGLLSGGMYNSLGELWRTFSWARIKALAYEYREYPFFQLPTSYIGIIAAQAPILILTTKFDAGVAGLLAFCAGVIELPSTLMGNAIGPVFLQKASETDLEHPERVPGMVLDLYYKLFYVGLLPFTFLTVFSDVLFRVVFSSRWEEAGIYASYIAYLYLFRLTSSATAPIFAIRRRQNMFLIVVIIASAAKVGGLALGTLVFDSARLGILLMSVGGTVVMFLFDMYLLRLLRVAVLPVIGRVVVLSAVALVLMYSLRFGLEAYWPLFRPRVAGLLF</sequence>
<dbReference type="GO" id="GO:0005886">
    <property type="term" value="C:plasma membrane"/>
    <property type="evidence" value="ECO:0007669"/>
    <property type="project" value="UniProtKB-SubCell"/>
</dbReference>
<dbReference type="Proteomes" id="UP000176294">
    <property type="component" value="Unassembled WGS sequence"/>
</dbReference>
<evidence type="ECO:0000256" key="4">
    <source>
        <dbReference type="ARBA" id="ARBA00022989"/>
    </source>
</evidence>
<feature type="transmembrane region" description="Helical" evidence="6">
    <location>
        <begin position="63"/>
        <end position="87"/>
    </location>
</feature>
<feature type="transmembrane region" description="Helical" evidence="6">
    <location>
        <begin position="135"/>
        <end position="157"/>
    </location>
</feature>
<keyword evidence="8" id="KW-1185">Reference proteome</keyword>
<feature type="transmembrane region" description="Helical" evidence="6">
    <location>
        <begin position="385"/>
        <end position="407"/>
    </location>
</feature>
<protein>
    <recommendedName>
        <fullName evidence="9">Polysaccharide biosynthesis protein</fullName>
    </recommendedName>
</protein>
<evidence type="ECO:0000313" key="8">
    <source>
        <dbReference type="Proteomes" id="UP000176294"/>
    </source>
</evidence>
<evidence type="ECO:0000313" key="7">
    <source>
        <dbReference type="EMBL" id="OGX81661.1"/>
    </source>
</evidence>
<feature type="transmembrane region" description="Helical" evidence="6">
    <location>
        <begin position="356"/>
        <end position="378"/>
    </location>
</feature>
<evidence type="ECO:0000256" key="6">
    <source>
        <dbReference type="SAM" id="Phobius"/>
    </source>
</evidence>
<comment type="caution">
    <text evidence="7">The sequence shown here is derived from an EMBL/GenBank/DDBJ whole genome shotgun (WGS) entry which is preliminary data.</text>
</comment>
<feature type="transmembrane region" description="Helical" evidence="6">
    <location>
        <begin position="318"/>
        <end position="336"/>
    </location>
</feature>
<name>A0A1G1SST1_9BACT</name>
<evidence type="ECO:0008006" key="9">
    <source>
        <dbReference type="Google" id="ProtNLM"/>
    </source>
</evidence>
<feature type="transmembrane region" description="Helical" evidence="6">
    <location>
        <begin position="413"/>
        <end position="433"/>
    </location>
</feature>
<dbReference type="EMBL" id="MDZB01000158">
    <property type="protein sequence ID" value="OGX81661.1"/>
    <property type="molecule type" value="Genomic_DNA"/>
</dbReference>
<feature type="transmembrane region" description="Helical" evidence="6">
    <location>
        <begin position="178"/>
        <end position="197"/>
    </location>
</feature>
<feature type="transmembrane region" description="Helical" evidence="6">
    <location>
        <begin position="440"/>
        <end position="461"/>
    </location>
</feature>
<evidence type="ECO:0000256" key="1">
    <source>
        <dbReference type="ARBA" id="ARBA00004651"/>
    </source>
</evidence>
<dbReference type="PANTHER" id="PTHR30250:SF28">
    <property type="entry name" value="POLYSACCHARIDE BIOSYNTHESIS PROTEIN"/>
    <property type="match status" value="1"/>
</dbReference>
<dbReference type="AlphaFoldDB" id="A0A1G1SST1"/>
<keyword evidence="2" id="KW-1003">Cell membrane</keyword>
<feature type="transmembrane region" description="Helical" evidence="6">
    <location>
        <begin position="94"/>
        <end position="120"/>
    </location>
</feature>
<evidence type="ECO:0000256" key="2">
    <source>
        <dbReference type="ARBA" id="ARBA00022475"/>
    </source>
</evidence>
<feature type="transmembrane region" description="Helical" evidence="6">
    <location>
        <begin position="30"/>
        <end position="51"/>
    </location>
</feature>
<keyword evidence="5 6" id="KW-0472">Membrane</keyword>